<dbReference type="InterPro" id="IPR036691">
    <property type="entry name" value="Endo/exonu/phosph_ase_sf"/>
</dbReference>
<evidence type="ECO:0000256" key="1">
    <source>
        <dbReference type="SAM" id="MobiDB-lite"/>
    </source>
</evidence>
<protein>
    <recommendedName>
        <fullName evidence="2">Endonuclease/exonuclease/phosphatase domain-containing protein</fullName>
    </recommendedName>
</protein>
<feature type="region of interest" description="Disordered" evidence="1">
    <location>
        <begin position="401"/>
        <end position="447"/>
    </location>
</feature>
<dbReference type="AlphaFoldDB" id="F0XXQ2"/>
<dbReference type="InterPro" id="IPR005135">
    <property type="entry name" value="Endo/exonuclease/phosphatase"/>
</dbReference>
<dbReference type="eggNOG" id="ENOG502SZJG">
    <property type="taxonomic scope" value="Eukaryota"/>
</dbReference>
<dbReference type="GO" id="GO:0003824">
    <property type="term" value="F:catalytic activity"/>
    <property type="evidence" value="ECO:0007669"/>
    <property type="project" value="InterPro"/>
</dbReference>
<evidence type="ECO:0000313" key="3">
    <source>
        <dbReference type="EMBL" id="EGB11985.1"/>
    </source>
</evidence>
<feature type="compositionally biased region" description="Pro residues" evidence="1">
    <location>
        <begin position="426"/>
        <end position="438"/>
    </location>
</feature>
<feature type="domain" description="Endonuclease/exonuclease/phosphatase" evidence="2">
    <location>
        <begin position="110"/>
        <end position="389"/>
    </location>
</feature>
<sequence length="1266" mass="133516">MRLGTTPTWAAICVAAGFLLTVFHTQVHDELVLLTPGLAHASHRFGGLRAAFGAAPMAVAPREDLEAFAERKSYARRLDKEVYRACATEPRPAPARACAPAAGAVRLLQYNVFRMVERGASELVGSWLDARGDDYVTLNELNGFHNESEFAAWAGRHGFARACFLPAASNYNVGFLARSDATCACVAARFDGFAHGVLHAAWKSNIQPDFNVLHAACGDAHFFVTHLTPFDVASRSREARAIAVMARDALRGAGDRARAVVAGDLNSPPVARPYAGDLPVELRALANEGLRARLARKFLVPGGATLDPYVGRVFRAAGLRDACATDGAGDDAADGCAPSIPTDVASDNSHALTTRLDYVWLGGAWRGCGCGAPCAATVRNPITDVLSDHYPVEVVVSARPEPPAVDAPLPEPYAPSETAKRKPPRKAPPPGQQRPPPAARGRRRPLAAAAARALVANDGFSARERDLACGWARSFEAKYEPARRRAARARADHGAEWAAKARVVDAEPGRGAWVPTRAKLGDGCHAACGARRPAGNGSIAGGFCVRPRLADGSLATCARLTAAFGCPFGCAARDGKELPAFVAEADADDAGRCLLPAADVRRRRTPPLPAGRALADIVGGRRPANASALARRQKDFPASAARRGRALLAKQRVAVGRVAGSRRVVSSKRVRKPAGLPPVDLRDHLEDDQFSPPPPPKKKPRRKATALQPPFLAKHGFVQHPKKQADACTPAHPVTARLCPCAAAATFVGARGASCAATCGAAGLACHDDVLRAFNDVACLPNSGQAPASVSGAARFHVLPLPTEPFTETSPARALPALVPGTPKHPDAPDGEHTCLAASNDARPYLSCAAASPDLERLCPCSPTGDDAGEGDDGGAAVLLANCAFLLKLLLASPALLAWLLLRCWSWLTNALSKATASLARPVMAGLAEAFDAVLSEAPDGARWGGRPARPSAMQRAYDDASARMAARLRAYESAEAPRARTPSRTMMSSPSAARLDAAAADASLDRTRALMGTSWTNRLAALLPPAWTVGSCCGDDDGRAAARFEPAHLDRVECTRLRAATLRYQPGSGRLFGLELETRNDDDGLVIHAHGVGASSRPATDPNDGELSERVKVSLWGGDADEDWISERAELARGEHVVAVHGFAQRTKLYGLVLELNSGRMVGRPYVDGSTRMSPVRLEAPRGLAVRGFYGRVAADHVSGLGILCGPPAPVAWSPARPERFSDLATARAAAVLALAEDPRNLRFGRLPTALVEAILACALALFDD</sequence>
<dbReference type="Pfam" id="PF03372">
    <property type="entry name" value="Exo_endo_phos"/>
    <property type="match status" value="1"/>
</dbReference>
<proteinExistence type="predicted"/>
<dbReference type="GeneID" id="20223398"/>
<keyword evidence="4" id="KW-1185">Reference proteome</keyword>
<dbReference type="KEGG" id="aaf:AURANDRAFT_61275"/>
<feature type="region of interest" description="Disordered" evidence="1">
    <location>
        <begin position="666"/>
        <end position="705"/>
    </location>
</feature>
<evidence type="ECO:0000259" key="2">
    <source>
        <dbReference type="Pfam" id="PF03372"/>
    </source>
</evidence>
<name>F0XXQ2_AURAN</name>
<feature type="compositionally biased region" description="Pro residues" evidence="1">
    <location>
        <begin position="401"/>
        <end position="413"/>
    </location>
</feature>
<dbReference type="EMBL" id="GL833121">
    <property type="protein sequence ID" value="EGB11985.1"/>
    <property type="molecule type" value="Genomic_DNA"/>
</dbReference>
<dbReference type="RefSeq" id="XP_009033087.1">
    <property type="nucleotide sequence ID" value="XM_009034839.1"/>
</dbReference>
<dbReference type="InParanoid" id="F0XXQ2"/>
<organism evidence="4">
    <name type="scientific">Aureococcus anophagefferens</name>
    <name type="common">Harmful bloom alga</name>
    <dbReference type="NCBI Taxonomy" id="44056"/>
    <lineage>
        <taxon>Eukaryota</taxon>
        <taxon>Sar</taxon>
        <taxon>Stramenopiles</taxon>
        <taxon>Ochrophyta</taxon>
        <taxon>Pelagophyceae</taxon>
        <taxon>Pelagomonadales</taxon>
        <taxon>Pelagomonadaceae</taxon>
        <taxon>Aureococcus</taxon>
    </lineage>
</organism>
<evidence type="ECO:0000313" key="4">
    <source>
        <dbReference type="Proteomes" id="UP000002729"/>
    </source>
</evidence>
<dbReference type="SUPFAM" id="SSF56219">
    <property type="entry name" value="DNase I-like"/>
    <property type="match status" value="1"/>
</dbReference>
<accession>F0XXQ2</accession>
<dbReference type="OrthoDB" id="206631at2759"/>
<gene>
    <name evidence="3" type="ORF">AURANDRAFT_61275</name>
</gene>
<dbReference type="Proteomes" id="UP000002729">
    <property type="component" value="Unassembled WGS sequence"/>
</dbReference>
<reference evidence="3 4" key="1">
    <citation type="journal article" date="2011" name="Proc. Natl. Acad. Sci. U.S.A.">
        <title>Niche of harmful alga Aureococcus anophagefferens revealed through ecogenomics.</title>
        <authorList>
            <person name="Gobler C.J."/>
            <person name="Berry D.L."/>
            <person name="Dyhrman S.T."/>
            <person name="Wilhelm S.W."/>
            <person name="Salamov A."/>
            <person name="Lobanov A.V."/>
            <person name="Zhang Y."/>
            <person name="Collier J.L."/>
            <person name="Wurch L.L."/>
            <person name="Kustka A.B."/>
            <person name="Dill B.D."/>
            <person name="Shah M."/>
            <person name="VerBerkmoes N.C."/>
            <person name="Kuo A."/>
            <person name="Terry A."/>
            <person name="Pangilinan J."/>
            <person name="Lindquist E.A."/>
            <person name="Lucas S."/>
            <person name="Paulsen I.T."/>
            <person name="Hattenrath-Lehmann T.K."/>
            <person name="Talmage S.C."/>
            <person name="Walker E.A."/>
            <person name="Koch F."/>
            <person name="Burson A.M."/>
            <person name="Marcoval M.A."/>
            <person name="Tang Y.Z."/>
            <person name="Lecleir G.R."/>
            <person name="Coyne K.J."/>
            <person name="Berg G.M."/>
            <person name="Bertrand E.M."/>
            <person name="Saito M.A."/>
            <person name="Gladyshev V.N."/>
            <person name="Grigoriev I.V."/>
        </authorList>
    </citation>
    <scope>NUCLEOTIDE SEQUENCE [LARGE SCALE GENOMIC DNA]</scope>
    <source>
        <strain evidence="4">CCMP 1984</strain>
    </source>
</reference>
<dbReference type="Gene3D" id="3.60.10.10">
    <property type="entry name" value="Endonuclease/exonuclease/phosphatase"/>
    <property type="match status" value="1"/>
</dbReference>